<dbReference type="EMBL" id="JAPCKK010000005">
    <property type="protein sequence ID" value="MDP4095648.1"/>
    <property type="molecule type" value="Genomic_DNA"/>
</dbReference>
<keyword evidence="7 13" id="KW-0791">Threonine biosynthesis</keyword>
<comment type="catalytic activity">
    <reaction evidence="11 13">
        <text>L-homoserine + ATP = O-phospho-L-homoserine + ADP + H(+)</text>
        <dbReference type="Rhea" id="RHEA:13985"/>
        <dbReference type="ChEBI" id="CHEBI:15378"/>
        <dbReference type="ChEBI" id="CHEBI:30616"/>
        <dbReference type="ChEBI" id="CHEBI:57476"/>
        <dbReference type="ChEBI" id="CHEBI:57590"/>
        <dbReference type="ChEBI" id="CHEBI:456216"/>
        <dbReference type="EC" id="2.7.1.39"/>
    </reaction>
</comment>
<dbReference type="HAMAP" id="MF_00384">
    <property type="entry name" value="Homoser_kinase"/>
    <property type="match status" value="1"/>
</dbReference>
<keyword evidence="6 13" id="KW-0808">Transferase</keyword>
<dbReference type="InterPro" id="IPR020568">
    <property type="entry name" value="Ribosomal_Su5_D2-typ_SF"/>
</dbReference>
<comment type="subcellular location">
    <subcellularLocation>
        <location evidence="13">Cytoplasm</location>
    </subcellularLocation>
</comment>
<dbReference type="PRINTS" id="PR00958">
    <property type="entry name" value="HOMSERKINASE"/>
</dbReference>
<dbReference type="NCBIfam" id="NF002288">
    <property type="entry name" value="PRK01212.1-4"/>
    <property type="match status" value="1"/>
</dbReference>
<dbReference type="Pfam" id="PF00288">
    <property type="entry name" value="GHMP_kinases_N"/>
    <property type="match status" value="1"/>
</dbReference>
<keyword evidence="9 13" id="KW-0418">Kinase</keyword>
<dbReference type="InterPro" id="IPR014721">
    <property type="entry name" value="Ribsml_uS5_D2-typ_fold_subgr"/>
</dbReference>
<accession>A0ABT9FLN9</accession>
<evidence type="ECO:0000313" key="16">
    <source>
        <dbReference type="EMBL" id="MDP4095648.1"/>
    </source>
</evidence>
<feature type="binding site" evidence="13">
    <location>
        <begin position="90"/>
        <end position="100"/>
    </location>
    <ligand>
        <name>ATP</name>
        <dbReference type="ChEBI" id="CHEBI:30616"/>
    </ligand>
</feature>
<evidence type="ECO:0000256" key="5">
    <source>
        <dbReference type="ARBA" id="ARBA00022605"/>
    </source>
</evidence>
<evidence type="ECO:0000259" key="15">
    <source>
        <dbReference type="Pfam" id="PF08544"/>
    </source>
</evidence>
<gene>
    <name evidence="13 16" type="primary">thrB</name>
    <name evidence="16" type="ORF">OIN60_02430</name>
</gene>
<evidence type="ECO:0000256" key="13">
    <source>
        <dbReference type="HAMAP-Rule" id="MF_00384"/>
    </source>
</evidence>
<dbReference type="Pfam" id="PF08544">
    <property type="entry name" value="GHMP_kinases_C"/>
    <property type="match status" value="1"/>
</dbReference>
<dbReference type="InterPro" id="IPR006204">
    <property type="entry name" value="GHMP_kinase_N_dom"/>
</dbReference>
<comment type="similarity">
    <text evidence="2 13">Belongs to the GHMP kinase family. Homoserine kinase subfamily.</text>
</comment>
<dbReference type="Gene3D" id="3.30.230.10">
    <property type="match status" value="1"/>
</dbReference>
<dbReference type="InterPro" id="IPR036554">
    <property type="entry name" value="GHMP_kinase_C_sf"/>
</dbReference>
<reference evidence="16 17" key="1">
    <citation type="submission" date="2022-10" db="EMBL/GenBank/DDBJ databases">
        <title>Paenibacillus description and whole genome data of maize root bacterial community.</title>
        <authorList>
            <person name="Marton D."/>
            <person name="Farkas M."/>
            <person name="Cserhati M."/>
        </authorList>
    </citation>
    <scope>NUCLEOTIDE SEQUENCE [LARGE SCALE GENOMIC DNA]</scope>
    <source>
        <strain evidence="16 17">P96</strain>
    </source>
</reference>
<keyword evidence="5 13" id="KW-0028">Amino-acid biosynthesis</keyword>
<evidence type="ECO:0000256" key="2">
    <source>
        <dbReference type="ARBA" id="ARBA00007370"/>
    </source>
</evidence>
<feature type="domain" description="GHMP kinase N-terminal" evidence="14">
    <location>
        <begin position="61"/>
        <end position="143"/>
    </location>
</feature>
<name>A0ABT9FLN9_9BACL</name>
<dbReference type="SUPFAM" id="SSF54211">
    <property type="entry name" value="Ribosomal protein S5 domain 2-like"/>
    <property type="match status" value="1"/>
</dbReference>
<dbReference type="InterPro" id="IPR013750">
    <property type="entry name" value="GHMP_kinase_C_dom"/>
</dbReference>
<proteinExistence type="inferred from homology"/>
<sequence length="323" mass="34995">MFDSPFVRVRVPASTANLGPGFDTLGMALNLYAWIEMKQSDETRFYLHGDQFKDIPADKSNLIYGVAQMLFREAGVSVPELEISMYSDIPLTRGLGSSASAIIGALAAANALIGSPLSDAKLFDMATAIEKHPDNVGASLYGGVIAAIWDGEHAQCIKLEPNDNLETLVVIPEFQLSTSKARGVLPAKFPLQDAVYNISRSSLLVAALATGNFAVIAEAMKDRIHQPYRAALVPGMAEILQGASRHGALGAALSGAGPTLLALVDRREERKAELESYFKETMQRESVQVRMMWLKPEAHGVKVYTDGESHRSFLDMIKGDDVL</sequence>
<organism evidence="16 17">
    <name type="scientific">Paenibacillus zeirhizosphaerae</name>
    <dbReference type="NCBI Taxonomy" id="2987519"/>
    <lineage>
        <taxon>Bacteria</taxon>
        <taxon>Bacillati</taxon>
        <taxon>Bacillota</taxon>
        <taxon>Bacilli</taxon>
        <taxon>Bacillales</taxon>
        <taxon>Paenibacillaceae</taxon>
        <taxon>Paenibacillus</taxon>
    </lineage>
</organism>
<dbReference type="InterPro" id="IPR006203">
    <property type="entry name" value="GHMP_knse_ATP-bd_CS"/>
</dbReference>
<dbReference type="NCBIfam" id="TIGR00191">
    <property type="entry name" value="thrB"/>
    <property type="match status" value="1"/>
</dbReference>
<evidence type="ECO:0000256" key="11">
    <source>
        <dbReference type="ARBA" id="ARBA00049375"/>
    </source>
</evidence>
<evidence type="ECO:0000256" key="12">
    <source>
        <dbReference type="ARBA" id="ARBA00049954"/>
    </source>
</evidence>
<keyword evidence="13" id="KW-0963">Cytoplasm</keyword>
<keyword evidence="17" id="KW-1185">Reference proteome</keyword>
<evidence type="ECO:0000256" key="10">
    <source>
        <dbReference type="ARBA" id="ARBA00022840"/>
    </source>
</evidence>
<evidence type="ECO:0000256" key="1">
    <source>
        <dbReference type="ARBA" id="ARBA00005015"/>
    </source>
</evidence>
<feature type="domain" description="GHMP kinase C-terminal" evidence="15">
    <location>
        <begin position="205"/>
        <end position="274"/>
    </location>
</feature>
<dbReference type="EC" id="2.7.1.39" evidence="3 13"/>
<comment type="pathway">
    <text evidence="1 13">Amino-acid biosynthesis; L-threonine biosynthesis; L-threonine from L-aspartate: step 4/5.</text>
</comment>
<dbReference type="PROSITE" id="PS00627">
    <property type="entry name" value="GHMP_KINASES_ATP"/>
    <property type="match status" value="1"/>
</dbReference>
<dbReference type="GO" id="GO:0004413">
    <property type="term" value="F:homoserine kinase activity"/>
    <property type="evidence" value="ECO:0007669"/>
    <property type="project" value="UniProtKB-EC"/>
</dbReference>
<evidence type="ECO:0000256" key="7">
    <source>
        <dbReference type="ARBA" id="ARBA00022697"/>
    </source>
</evidence>
<evidence type="ECO:0000256" key="8">
    <source>
        <dbReference type="ARBA" id="ARBA00022741"/>
    </source>
</evidence>
<evidence type="ECO:0000259" key="14">
    <source>
        <dbReference type="Pfam" id="PF00288"/>
    </source>
</evidence>
<comment type="caution">
    <text evidence="16">The sequence shown here is derived from an EMBL/GenBank/DDBJ whole genome shotgun (WGS) entry which is preliminary data.</text>
</comment>
<dbReference type="RefSeq" id="WP_305753292.1">
    <property type="nucleotide sequence ID" value="NZ_JAPCKK010000005.1"/>
</dbReference>
<protein>
    <recommendedName>
        <fullName evidence="4 13">Homoserine kinase</fullName>
        <shortName evidence="13">HK</shortName>
        <shortName evidence="13">HSK</shortName>
        <ecNumber evidence="3 13">2.7.1.39</ecNumber>
    </recommendedName>
</protein>
<dbReference type="PANTHER" id="PTHR20861">
    <property type="entry name" value="HOMOSERINE/4-DIPHOSPHOCYTIDYL-2-C-METHYL-D-ERYTHRITOL KINASE"/>
    <property type="match status" value="1"/>
</dbReference>
<keyword evidence="10 13" id="KW-0067">ATP-binding</keyword>
<dbReference type="Gene3D" id="3.30.70.890">
    <property type="entry name" value="GHMP kinase, C-terminal domain"/>
    <property type="match status" value="1"/>
</dbReference>
<evidence type="ECO:0000256" key="9">
    <source>
        <dbReference type="ARBA" id="ARBA00022777"/>
    </source>
</evidence>
<evidence type="ECO:0000313" key="17">
    <source>
        <dbReference type="Proteomes" id="UP001241848"/>
    </source>
</evidence>
<evidence type="ECO:0000256" key="3">
    <source>
        <dbReference type="ARBA" id="ARBA00012078"/>
    </source>
</evidence>
<comment type="function">
    <text evidence="12 13">Catalyzes the ATP-dependent phosphorylation of L-homoserine to L-homoserine phosphate.</text>
</comment>
<dbReference type="PANTHER" id="PTHR20861:SF1">
    <property type="entry name" value="HOMOSERINE KINASE"/>
    <property type="match status" value="1"/>
</dbReference>
<dbReference type="Proteomes" id="UP001241848">
    <property type="component" value="Unassembled WGS sequence"/>
</dbReference>
<evidence type="ECO:0000256" key="4">
    <source>
        <dbReference type="ARBA" id="ARBA00017858"/>
    </source>
</evidence>
<dbReference type="SUPFAM" id="SSF55060">
    <property type="entry name" value="GHMP Kinase, C-terminal domain"/>
    <property type="match status" value="1"/>
</dbReference>
<evidence type="ECO:0000256" key="6">
    <source>
        <dbReference type="ARBA" id="ARBA00022679"/>
    </source>
</evidence>
<keyword evidence="8 13" id="KW-0547">Nucleotide-binding</keyword>
<dbReference type="InterPro" id="IPR000870">
    <property type="entry name" value="Homoserine_kinase"/>
</dbReference>
<dbReference type="PIRSF" id="PIRSF000676">
    <property type="entry name" value="Homoser_kin"/>
    <property type="match status" value="1"/>
</dbReference>